<reference evidence="2" key="1">
    <citation type="journal article" date="2020" name="Nat. Commun.">
        <title>Genome assembly of wild tea tree DASZ reveals pedigree and selection history of tea varieties.</title>
        <authorList>
            <person name="Zhang W."/>
            <person name="Zhang Y."/>
            <person name="Qiu H."/>
            <person name="Guo Y."/>
            <person name="Wan H."/>
            <person name="Zhang X."/>
            <person name="Scossa F."/>
            <person name="Alseekh S."/>
            <person name="Zhang Q."/>
            <person name="Wang P."/>
            <person name="Xu L."/>
            <person name="Schmidt M.H."/>
            <person name="Jia X."/>
            <person name="Li D."/>
            <person name="Zhu A."/>
            <person name="Guo F."/>
            <person name="Chen W."/>
            <person name="Ni D."/>
            <person name="Usadel B."/>
            <person name="Fernie A.R."/>
            <person name="Wen W."/>
        </authorList>
    </citation>
    <scope>NUCLEOTIDE SEQUENCE [LARGE SCALE GENOMIC DNA]</scope>
    <source>
        <strain evidence="2">cv. G240</strain>
    </source>
</reference>
<name>A0A7J7GDY6_CAMSI</name>
<protein>
    <submittedName>
        <fullName evidence="1">Uncharacterized protein</fullName>
    </submittedName>
</protein>
<evidence type="ECO:0000313" key="1">
    <source>
        <dbReference type="EMBL" id="KAF5937536.1"/>
    </source>
</evidence>
<evidence type="ECO:0000313" key="2">
    <source>
        <dbReference type="Proteomes" id="UP000593564"/>
    </source>
</evidence>
<dbReference type="Proteomes" id="UP000593564">
    <property type="component" value="Unassembled WGS sequence"/>
</dbReference>
<proteinExistence type="predicted"/>
<organism evidence="1 2">
    <name type="scientific">Camellia sinensis</name>
    <name type="common">Tea plant</name>
    <name type="synonym">Thea sinensis</name>
    <dbReference type="NCBI Taxonomy" id="4442"/>
    <lineage>
        <taxon>Eukaryota</taxon>
        <taxon>Viridiplantae</taxon>
        <taxon>Streptophyta</taxon>
        <taxon>Embryophyta</taxon>
        <taxon>Tracheophyta</taxon>
        <taxon>Spermatophyta</taxon>
        <taxon>Magnoliopsida</taxon>
        <taxon>eudicotyledons</taxon>
        <taxon>Gunneridae</taxon>
        <taxon>Pentapetalae</taxon>
        <taxon>asterids</taxon>
        <taxon>Ericales</taxon>
        <taxon>Theaceae</taxon>
        <taxon>Camellia</taxon>
    </lineage>
</organism>
<dbReference type="AlphaFoldDB" id="A0A7J7GDY6"/>
<dbReference type="EMBL" id="JACBKZ010000012">
    <property type="protein sequence ID" value="KAF5937536.1"/>
    <property type="molecule type" value="Genomic_DNA"/>
</dbReference>
<comment type="caution">
    <text evidence="1">The sequence shown here is derived from an EMBL/GenBank/DDBJ whole genome shotgun (WGS) entry which is preliminary data.</text>
</comment>
<accession>A0A7J7GDY6</accession>
<keyword evidence="2" id="KW-1185">Reference proteome</keyword>
<reference evidence="1 2" key="2">
    <citation type="submission" date="2020-07" db="EMBL/GenBank/DDBJ databases">
        <title>Genome assembly of wild tea tree DASZ reveals pedigree and selection history of tea varieties.</title>
        <authorList>
            <person name="Zhang W."/>
        </authorList>
    </citation>
    <scope>NUCLEOTIDE SEQUENCE [LARGE SCALE GENOMIC DNA]</scope>
    <source>
        <strain evidence="2">cv. G240</strain>
        <tissue evidence="1">Leaf</tissue>
    </source>
</reference>
<gene>
    <name evidence="1" type="ORF">HYC85_025042</name>
</gene>
<sequence>MQWLCNRLSKKSTSGNPPWIVRLLIGEANLSVKVTVETNSQMGKKNKHCTVQL</sequence>